<evidence type="ECO:0000313" key="2">
    <source>
        <dbReference type="Proteomes" id="UP000286482"/>
    </source>
</evidence>
<accession>A0A420EGN8</accession>
<gene>
    <name evidence="1" type="ORF">DBZ36_05295</name>
</gene>
<organism evidence="1 2">
    <name type="scientific">Alginatibacterium sediminis</name>
    <dbReference type="NCBI Taxonomy" id="2164068"/>
    <lineage>
        <taxon>Bacteria</taxon>
        <taxon>Pseudomonadati</taxon>
        <taxon>Pseudomonadota</taxon>
        <taxon>Gammaproteobacteria</taxon>
        <taxon>Alteromonadales</taxon>
        <taxon>Alteromonadaceae</taxon>
        <taxon>Alginatibacterium</taxon>
    </lineage>
</organism>
<dbReference type="EMBL" id="RAQO01000004">
    <property type="protein sequence ID" value="RKF19875.1"/>
    <property type="molecule type" value="Genomic_DNA"/>
</dbReference>
<sequence length="165" mass="19040">MTNFAKRFRSSKTLSKIIRSATRIALALLISLVLTVVCAVYIPSIFSNVLSTGLEILPKYKFTHYQVSSKAELAQQWNVTPSDDDKLLFQQLKEQFPPNHDKSTFFAHMFVVQDYPQRCQFTIIAKHRTIDLAWEVVGTRCDDKESCKKAREQQICSDRKHGNRQ</sequence>
<dbReference type="RefSeq" id="WP_120353879.1">
    <property type="nucleotide sequence ID" value="NZ_RAQO01000004.1"/>
</dbReference>
<keyword evidence="2" id="KW-1185">Reference proteome</keyword>
<dbReference type="AlphaFoldDB" id="A0A420EGN8"/>
<proteinExistence type="predicted"/>
<reference evidence="1 2" key="1">
    <citation type="submission" date="2018-09" db="EMBL/GenBank/DDBJ databases">
        <authorList>
            <person name="Wang Z."/>
        </authorList>
    </citation>
    <scope>NUCLEOTIDE SEQUENCE [LARGE SCALE GENOMIC DNA]</scope>
    <source>
        <strain evidence="1 2">ALS 81</strain>
    </source>
</reference>
<dbReference type="Proteomes" id="UP000286482">
    <property type="component" value="Unassembled WGS sequence"/>
</dbReference>
<dbReference type="OrthoDB" id="9893881at2"/>
<comment type="caution">
    <text evidence="1">The sequence shown here is derived from an EMBL/GenBank/DDBJ whole genome shotgun (WGS) entry which is preliminary data.</text>
</comment>
<protein>
    <submittedName>
        <fullName evidence="1">Uncharacterized protein</fullName>
    </submittedName>
</protein>
<name>A0A420EGN8_9ALTE</name>
<evidence type="ECO:0000313" key="1">
    <source>
        <dbReference type="EMBL" id="RKF19875.1"/>
    </source>
</evidence>